<keyword evidence="2" id="KW-1185">Reference proteome</keyword>
<accession>A0A5C7IFZ6</accession>
<dbReference type="Proteomes" id="UP000323000">
    <property type="component" value="Chromosome 3"/>
</dbReference>
<organism evidence="1 2">
    <name type="scientific">Acer yangbiense</name>
    <dbReference type="NCBI Taxonomy" id="1000413"/>
    <lineage>
        <taxon>Eukaryota</taxon>
        <taxon>Viridiplantae</taxon>
        <taxon>Streptophyta</taxon>
        <taxon>Embryophyta</taxon>
        <taxon>Tracheophyta</taxon>
        <taxon>Spermatophyta</taxon>
        <taxon>Magnoliopsida</taxon>
        <taxon>eudicotyledons</taxon>
        <taxon>Gunneridae</taxon>
        <taxon>Pentapetalae</taxon>
        <taxon>rosids</taxon>
        <taxon>malvids</taxon>
        <taxon>Sapindales</taxon>
        <taxon>Sapindaceae</taxon>
        <taxon>Hippocastanoideae</taxon>
        <taxon>Acereae</taxon>
        <taxon>Acer</taxon>
    </lineage>
</organism>
<name>A0A5C7IFZ6_9ROSI</name>
<gene>
    <name evidence="1" type="ORF">EZV62_009189</name>
</gene>
<proteinExistence type="predicted"/>
<dbReference type="OrthoDB" id="1470350at2759"/>
<dbReference type="AlphaFoldDB" id="A0A5C7IFZ6"/>
<evidence type="ECO:0000313" key="2">
    <source>
        <dbReference type="Proteomes" id="UP000323000"/>
    </source>
</evidence>
<evidence type="ECO:0000313" key="1">
    <source>
        <dbReference type="EMBL" id="TXG67914.1"/>
    </source>
</evidence>
<reference evidence="2" key="1">
    <citation type="journal article" date="2019" name="Gigascience">
        <title>De novo genome assembly of the endangered Acer yangbiense, a plant species with extremely small populations endemic to Yunnan Province, China.</title>
        <authorList>
            <person name="Yang J."/>
            <person name="Wariss H.M."/>
            <person name="Tao L."/>
            <person name="Zhang R."/>
            <person name="Yun Q."/>
            <person name="Hollingsworth P."/>
            <person name="Dao Z."/>
            <person name="Luo G."/>
            <person name="Guo H."/>
            <person name="Ma Y."/>
            <person name="Sun W."/>
        </authorList>
    </citation>
    <scope>NUCLEOTIDE SEQUENCE [LARGE SCALE GENOMIC DNA]</scope>
    <source>
        <strain evidence="2">cv. Malutang</strain>
    </source>
</reference>
<protein>
    <submittedName>
        <fullName evidence="1">Uncharacterized protein</fullName>
    </submittedName>
</protein>
<dbReference type="EMBL" id="VAHF01000003">
    <property type="protein sequence ID" value="TXG67914.1"/>
    <property type="molecule type" value="Genomic_DNA"/>
</dbReference>
<sequence length="87" mass="9999">MSELMKNPGLMGKRHKLRCDKSLIEKLKLLTVHDQLIVDVADQAWSYVDTLYMTSAYHLPRERCEIKGFVIPAKTKILVNTGLLEEI</sequence>
<comment type="caution">
    <text evidence="1">The sequence shown here is derived from an EMBL/GenBank/DDBJ whole genome shotgun (WGS) entry which is preliminary data.</text>
</comment>